<proteinExistence type="inferred from homology"/>
<dbReference type="Proteomes" id="UP000054717">
    <property type="component" value="Unassembled WGS sequence"/>
</dbReference>
<dbReference type="STRING" id="326475.AWB66_05525"/>
<dbReference type="SUPFAM" id="SSF46689">
    <property type="entry name" value="Homeodomain-like"/>
    <property type="match status" value="1"/>
</dbReference>
<dbReference type="AlphaFoldDB" id="A0A158K781"/>
<sequence length="175" mass="19827">MSKHSAQFKRAVVEDYLSGKYGGSGAVAHRHGVDHGTVRIWVAAWRAHGEAALQKKYSRYDGQFKLKVLQFMHTKALSCPETAAIFDIRNPSVISVWKRRYDSGGMQALEPRPRGRSVEQPKSSAPPVSSKSDEARTKEELLKELNYLRMENAYLKKLDALIRSESPTAQRKKRK</sequence>
<evidence type="ECO:0000313" key="5">
    <source>
        <dbReference type="Proteomes" id="UP000054717"/>
    </source>
</evidence>
<name>A0A158K781_9BURK</name>
<dbReference type="SUPFAM" id="SSF48295">
    <property type="entry name" value="TrpR-like"/>
    <property type="match status" value="1"/>
</dbReference>
<feature type="region of interest" description="Disordered" evidence="2">
    <location>
        <begin position="105"/>
        <end position="137"/>
    </location>
</feature>
<feature type="domain" description="Insertion element IS150 protein InsJ-like helix-turn-helix" evidence="3">
    <location>
        <begin position="64"/>
        <end position="116"/>
    </location>
</feature>
<evidence type="ECO:0000313" key="4">
    <source>
        <dbReference type="EMBL" id="SAL76967.1"/>
    </source>
</evidence>
<evidence type="ECO:0000256" key="2">
    <source>
        <dbReference type="SAM" id="MobiDB-lite"/>
    </source>
</evidence>
<accession>A0A158K781</accession>
<keyword evidence="5" id="KW-1185">Reference proteome</keyword>
<dbReference type="InterPro" id="IPR009057">
    <property type="entry name" value="Homeodomain-like_sf"/>
</dbReference>
<protein>
    <submittedName>
        <fullName evidence="4">Transcriptional regulator</fullName>
    </submittedName>
</protein>
<dbReference type="Gene3D" id="1.10.10.10">
    <property type="entry name" value="Winged helix-like DNA-binding domain superfamily/Winged helix DNA-binding domain"/>
    <property type="match status" value="2"/>
</dbReference>
<dbReference type="GO" id="GO:0043565">
    <property type="term" value="F:sequence-specific DNA binding"/>
    <property type="evidence" value="ECO:0007669"/>
    <property type="project" value="InterPro"/>
</dbReference>
<dbReference type="Pfam" id="PF13518">
    <property type="entry name" value="HTH_28"/>
    <property type="match status" value="1"/>
</dbReference>
<dbReference type="PANTHER" id="PTHR33795:SF1">
    <property type="entry name" value="INSERTION ELEMENT IS150 PROTEIN INSJ"/>
    <property type="match status" value="1"/>
</dbReference>
<dbReference type="InterPro" id="IPR036388">
    <property type="entry name" value="WH-like_DNA-bd_sf"/>
</dbReference>
<evidence type="ECO:0000259" key="3">
    <source>
        <dbReference type="Pfam" id="PF13518"/>
    </source>
</evidence>
<evidence type="ECO:0000256" key="1">
    <source>
        <dbReference type="ARBA" id="ARBA00038232"/>
    </source>
</evidence>
<comment type="similarity">
    <text evidence="1">Belongs to the IS150/IS1296 orfA family.</text>
</comment>
<dbReference type="InterPro" id="IPR052057">
    <property type="entry name" value="IS150/IS1296_orfA-like"/>
</dbReference>
<organism evidence="4 5">
    <name type="scientific">Caballeronia telluris</name>
    <dbReference type="NCBI Taxonomy" id="326475"/>
    <lineage>
        <taxon>Bacteria</taxon>
        <taxon>Pseudomonadati</taxon>
        <taxon>Pseudomonadota</taxon>
        <taxon>Betaproteobacteria</taxon>
        <taxon>Burkholderiales</taxon>
        <taxon>Burkholderiaceae</taxon>
        <taxon>Caballeronia</taxon>
    </lineage>
</organism>
<reference evidence="4" key="1">
    <citation type="submission" date="2016-01" db="EMBL/GenBank/DDBJ databases">
        <authorList>
            <person name="Peeters Charlotte."/>
        </authorList>
    </citation>
    <scope>NUCLEOTIDE SEQUENCE</scope>
    <source>
        <strain evidence="4">LMG 22936</strain>
    </source>
</reference>
<dbReference type="EMBL" id="FCNZ02000032">
    <property type="protein sequence ID" value="SAL76967.1"/>
    <property type="molecule type" value="Genomic_DNA"/>
</dbReference>
<gene>
    <name evidence="4" type="ORF">AWB66_05525</name>
</gene>
<dbReference type="InterPro" id="IPR010921">
    <property type="entry name" value="Trp_repressor/repl_initiator"/>
</dbReference>
<dbReference type="InterPro" id="IPR055247">
    <property type="entry name" value="InsJ-like_HTH"/>
</dbReference>
<dbReference type="PANTHER" id="PTHR33795">
    <property type="entry name" value="INSERTION ELEMENT IS150 PROTEIN INSJ"/>
    <property type="match status" value="1"/>
</dbReference>
<dbReference type="RefSeq" id="WP_125469798.1">
    <property type="nucleotide sequence ID" value="NZ_FCNZ02000032.1"/>
</dbReference>
<feature type="compositionally biased region" description="Low complexity" evidence="2">
    <location>
        <begin position="121"/>
        <end position="130"/>
    </location>
</feature>
<comment type="caution">
    <text evidence="4">The sequence shown here is derived from an EMBL/GenBank/DDBJ whole genome shotgun (WGS) entry which is preliminary data.</text>
</comment>